<feature type="region of interest" description="Disordered" evidence="1">
    <location>
        <begin position="1"/>
        <end position="72"/>
    </location>
</feature>
<proteinExistence type="predicted"/>
<evidence type="ECO:0000313" key="3">
    <source>
        <dbReference type="Proteomes" id="UP001147760"/>
    </source>
</evidence>
<organism evidence="2 3">
    <name type="scientific">Penicillium desertorum</name>
    <dbReference type="NCBI Taxonomy" id="1303715"/>
    <lineage>
        <taxon>Eukaryota</taxon>
        <taxon>Fungi</taxon>
        <taxon>Dikarya</taxon>
        <taxon>Ascomycota</taxon>
        <taxon>Pezizomycotina</taxon>
        <taxon>Eurotiomycetes</taxon>
        <taxon>Eurotiomycetidae</taxon>
        <taxon>Eurotiales</taxon>
        <taxon>Aspergillaceae</taxon>
        <taxon>Penicillium</taxon>
    </lineage>
</organism>
<reference evidence="2" key="2">
    <citation type="journal article" date="2023" name="IMA Fungus">
        <title>Comparative genomic study of the Penicillium genus elucidates a diverse pangenome and 15 lateral gene transfer events.</title>
        <authorList>
            <person name="Petersen C."/>
            <person name="Sorensen T."/>
            <person name="Nielsen M.R."/>
            <person name="Sondergaard T.E."/>
            <person name="Sorensen J.L."/>
            <person name="Fitzpatrick D.A."/>
            <person name="Frisvad J.C."/>
            <person name="Nielsen K.L."/>
        </authorList>
    </citation>
    <scope>NUCLEOTIDE SEQUENCE</scope>
    <source>
        <strain evidence="2">IBT 17660</strain>
    </source>
</reference>
<evidence type="ECO:0000313" key="2">
    <source>
        <dbReference type="EMBL" id="KAJ5459096.1"/>
    </source>
</evidence>
<protein>
    <submittedName>
        <fullName evidence="2">Uncharacterized protein</fullName>
    </submittedName>
</protein>
<gene>
    <name evidence="2" type="ORF">N7530_011040</name>
</gene>
<name>A0A9X0BH96_9EURO</name>
<evidence type="ECO:0000256" key="1">
    <source>
        <dbReference type="SAM" id="MobiDB-lite"/>
    </source>
</evidence>
<accession>A0A9X0BH96</accession>
<reference evidence="2" key="1">
    <citation type="submission" date="2022-12" db="EMBL/GenBank/DDBJ databases">
        <authorList>
            <person name="Petersen C."/>
        </authorList>
    </citation>
    <scope>NUCLEOTIDE SEQUENCE</scope>
    <source>
        <strain evidence="2">IBT 17660</strain>
    </source>
</reference>
<dbReference type="AlphaFoldDB" id="A0A9X0BH96"/>
<dbReference type="EMBL" id="JAPWDO010000008">
    <property type="protein sequence ID" value="KAJ5459096.1"/>
    <property type="molecule type" value="Genomic_DNA"/>
</dbReference>
<keyword evidence="3" id="KW-1185">Reference proteome</keyword>
<dbReference type="Proteomes" id="UP001147760">
    <property type="component" value="Unassembled WGS sequence"/>
</dbReference>
<comment type="caution">
    <text evidence="2">The sequence shown here is derived from an EMBL/GenBank/DDBJ whole genome shotgun (WGS) entry which is preliminary data.</text>
</comment>
<feature type="compositionally biased region" description="Basic and acidic residues" evidence="1">
    <location>
        <begin position="19"/>
        <end position="37"/>
    </location>
</feature>
<sequence length="72" mass="8224">MPTPLFTADEKGKRKKREKSSQECHPKESEETIEKPVFRIANRTPPARTRPTPSPPKAHHKSVPNYPNLLLP</sequence>